<dbReference type="OMA" id="FCQEPTS"/>
<dbReference type="GO" id="GO:0005634">
    <property type="term" value="C:nucleus"/>
    <property type="evidence" value="ECO:0000318"/>
    <property type="project" value="GO_Central"/>
</dbReference>
<dbReference type="InterPro" id="IPR003591">
    <property type="entry name" value="Leu-rich_rpt_typical-subtyp"/>
</dbReference>
<evidence type="ECO:0000313" key="7">
    <source>
        <dbReference type="Proteomes" id="UP000002279"/>
    </source>
</evidence>
<dbReference type="OrthoDB" id="1687175at2759"/>
<dbReference type="Ensembl" id="ENSOANT00000070230.1">
    <property type="protein sequence ID" value="ENSOANP00000049967.1"/>
    <property type="gene ID" value="ENSOANG00000038765.1"/>
</dbReference>
<name>A0A6I8P759_ORNAN</name>
<organism evidence="6 7">
    <name type="scientific">Ornithorhynchus anatinus</name>
    <name type="common">Duckbill platypus</name>
    <dbReference type="NCBI Taxonomy" id="9258"/>
    <lineage>
        <taxon>Eukaryota</taxon>
        <taxon>Metazoa</taxon>
        <taxon>Chordata</taxon>
        <taxon>Craniata</taxon>
        <taxon>Vertebrata</taxon>
        <taxon>Euteleostomi</taxon>
        <taxon>Mammalia</taxon>
        <taxon>Monotremata</taxon>
        <taxon>Ornithorhynchidae</taxon>
        <taxon>Ornithorhynchus</taxon>
    </lineage>
</organism>
<evidence type="ECO:0000256" key="4">
    <source>
        <dbReference type="ARBA" id="ARBA00022737"/>
    </source>
</evidence>
<protein>
    <submittedName>
        <fullName evidence="6">X-ray radiation resistance associated 1</fullName>
    </submittedName>
</protein>
<dbReference type="KEGG" id="oaa:103166270"/>
<dbReference type="RefSeq" id="XP_039767154.1">
    <property type="nucleotide sequence ID" value="XM_039911220.1"/>
</dbReference>
<dbReference type="AlphaFoldDB" id="A0A6I8P759"/>
<feature type="region of interest" description="Disordered" evidence="5">
    <location>
        <begin position="745"/>
        <end position="767"/>
    </location>
</feature>
<reference evidence="6" key="3">
    <citation type="submission" date="2025-09" db="UniProtKB">
        <authorList>
            <consortium name="Ensembl"/>
        </authorList>
    </citation>
    <scope>IDENTIFICATION</scope>
    <source>
        <strain evidence="6">Glennie</strain>
    </source>
</reference>
<feature type="region of interest" description="Disordered" evidence="5">
    <location>
        <begin position="284"/>
        <end position="356"/>
    </location>
</feature>
<feature type="region of interest" description="Disordered" evidence="5">
    <location>
        <begin position="505"/>
        <end position="546"/>
    </location>
</feature>
<sequence>MATGLYKFDDGNPSWANCFPARNHFRSREVAGRGHWVVAQRATLRNHFQAVVRALTDYQKEGKSETPPVKVEDLYREWPGFEKLLNGRMKRVLDLPFLLKHHSVESPSELCSLNVSGQNLYMAKENDFVHFDSVIYINASENLLPLEAFHTFPALEELELSFNGIGNVCIRTEDFQYLEVLDLSYNSLSPEAIYELGILPRLKTLFLTGNGLTSLPSNMAVAMQDISVISLMTKSFILRFPVLETLMLDENNLSRPDVFASLAGLRRLKKLNLDKNRITRIPYLQQIQTSDEPEEPPAAREVVSQGQPAASGLGPASAVGPRGREAGLRPGSRTEKGQLDRTVRPTRKGAGGTEGVSSLVTQIPPVTLAASLCPLAPIFKILPAKSLRVLDQKLVPPFPELMHLSLAWNKVSKEDALLAVALFPSLNELVFHSNPLASSTRGDPPMLNSFLHQRLGIKLIRKMISKPSKCPVFISPRANRKVQSFIPKVPRGPRVLGLSATQDPRWAAADDGGPLPAIGSAAAGPSRQRAGQSGEGGGSLPPCREDTPLGREFDSFFVTQASTIQSSPWSRKGERGERKLKGGDKSRRRAKGKVKESRKTEKSVTVAPPGPYRGYEELLQVKPDPDFVEPVGLRENVRALRRILARPGLYGSGKMRPDPDQTARGLGDRKVGQMMVPAPRRAKTQLLEDVLTCMRAPGNITETPLVSALRNREQRRYREAVHLLKEFQVRYKQMVRSTLSPIFGGSQGASAVPPCSVRDDPAPGKKRLSQIQELVTGWGREGGTEAPDL</sequence>
<dbReference type="PROSITE" id="PS51450">
    <property type="entry name" value="LRR"/>
    <property type="match status" value="1"/>
</dbReference>
<feature type="region of interest" description="Disordered" evidence="5">
    <location>
        <begin position="563"/>
        <end position="609"/>
    </location>
</feature>
<accession>A0A6I8P759</accession>
<gene>
    <name evidence="6" type="primary">XRRA1</name>
</gene>
<dbReference type="SMART" id="SM00369">
    <property type="entry name" value="LRR_TYP"/>
    <property type="match status" value="4"/>
</dbReference>
<dbReference type="GeneID" id="103166270"/>
<keyword evidence="2" id="KW-0963">Cytoplasm</keyword>
<dbReference type="Bgee" id="ENSOANG00000038765">
    <property type="expression patterns" value="Expressed in testis and 3 other cell types or tissues"/>
</dbReference>
<feature type="compositionally biased region" description="Basic and acidic residues" evidence="5">
    <location>
        <begin position="593"/>
        <end position="602"/>
    </location>
</feature>
<evidence type="ECO:0000256" key="2">
    <source>
        <dbReference type="ARBA" id="ARBA00022490"/>
    </source>
</evidence>
<dbReference type="InParanoid" id="A0A6I8P759"/>
<dbReference type="CTD" id="143570"/>
<dbReference type="GeneTree" id="ENSGT00390000016048"/>
<dbReference type="Gene3D" id="3.80.10.10">
    <property type="entry name" value="Ribonuclease Inhibitor"/>
    <property type="match status" value="1"/>
</dbReference>
<dbReference type="FunCoup" id="A0A6I8P759">
    <property type="interactions" value="1824"/>
</dbReference>
<dbReference type="SUPFAM" id="SSF52047">
    <property type="entry name" value="RNI-like"/>
    <property type="match status" value="1"/>
</dbReference>
<evidence type="ECO:0000313" key="6">
    <source>
        <dbReference type="Ensembl" id="ENSOANP00000049967.1"/>
    </source>
</evidence>
<keyword evidence="3" id="KW-0433">Leucine-rich repeat</keyword>
<evidence type="ECO:0000256" key="5">
    <source>
        <dbReference type="SAM" id="MobiDB-lite"/>
    </source>
</evidence>
<dbReference type="InterPro" id="IPR032675">
    <property type="entry name" value="LRR_dom_sf"/>
</dbReference>
<evidence type="ECO:0000256" key="3">
    <source>
        <dbReference type="ARBA" id="ARBA00022614"/>
    </source>
</evidence>
<feature type="compositionally biased region" description="Basic and acidic residues" evidence="5">
    <location>
        <begin position="571"/>
        <end position="585"/>
    </location>
</feature>
<dbReference type="RefSeq" id="XP_028905489.1">
    <property type="nucleotide sequence ID" value="XM_029049656.2"/>
</dbReference>
<reference evidence="6" key="2">
    <citation type="submission" date="2025-08" db="UniProtKB">
        <authorList>
            <consortium name="Ensembl"/>
        </authorList>
    </citation>
    <scope>IDENTIFICATION</scope>
    <source>
        <strain evidence="6">Glennie</strain>
    </source>
</reference>
<comment type="subcellular location">
    <subcellularLocation>
        <location evidence="1">Cytoplasm</location>
    </subcellularLocation>
</comment>
<dbReference type="GO" id="GO:0005737">
    <property type="term" value="C:cytoplasm"/>
    <property type="evidence" value="ECO:0007669"/>
    <property type="project" value="UniProtKB-SubCell"/>
</dbReference>
<keyword evidence="4" id="KW-0677">Repeat</keyword>
<keyword evidence="7" id="KW-1185">Reference proteome</keyword>
<reference evidence="6 7" key="1">
    <citation type="journal article" date="2008" name="Nature">
        <title>Genome analysis of the platypus reveals unique signatures of evolution.</title>
        <authorList>
            <person name="Warren W.C."/>
            <person name="Hillier L.W."/>
            <person name="Marshall Graves J.A."/>
            <person name="Birney E."/>
            <person name="Ponting C.P."/>
            <person name="Grutzner F."/>
            <person name="Belov K."/>
            <person name="Miller W."/>
            <person name="Clarke L."/>
            <person name="Chinwalla A.T."/>
            <person name="Yang S.P."/>
            <person name="Heger A."/>
            <person name="Locke D.P."/>
            <person name="Miethke P."/>
            <person name="Waters P.D."/>
            <person name="Veyrunes F."/>
            <person name="Fulton L."/>
            <person name="Fulton B."/>
            <person name="Graves T."/>
            <person name="Wallis J."/>
            <person name="Puente X.S."/>
            <person name="Lopez-Otin C."/>
            <person name="Ordonez G.R."/>
            <person name="Eichler E.E."/>
            <person name="Chen L."/>
            <person name="Cheng Z."/>
            <person name="Deakin J.E."/>
            <person name="Alsop A."/>
            <person name="Thompson K."/>
            <person name="Kirby P."/>
            <person name="Papenfuss A.T."/>
            <person name="Wakefield M.J."/>
            <person name="Olender T."/>
            <person name="Lancet D."/>
            <person name="Huttley G.A."/>
            <person name="Smit A.F."/>
            <person name="Pask A."/>
            <person name="Temple-Smith P."/>
            <person name="Batzer M.A."/>
            <person name="Walker J.A."/>
            <person name="Konkel M.K."/>
            <person name="Harris R.S."/>
            <person name="Whittington C.M."/>
            <person name="Wong E.S."/>
            <person name="Gemmell N.J."/>
            <person name="Buschiazzo E."/>
            <person name="Vargas Jentzsch I.M."/>
            <person name="Merkel A."/>
            <person name="Schmitz J."/>
            <person name="Zemann A."/>
            <person name="Churakov G."/>
            <person name="Kriegs J.O."/>
            <person name="Brosius J."/>
            <person name="Murchison E.P."/>
            <person name="Sachidanandam R."/>
            <person name="Smith C."/>
            <person name="Hannon G.J."/>
            <person name="Tsend-Ayush E."/>
            <person name="McMillan D."/>
            <person name="Attenborough R."/>
            <person name="Rens W."/>
            <person name="Ferguson-Smith M."/>
            <person name="Lefevre C.M."/>
            <person name="Sharp J.A."/>
            <person name="Nicholas K.R."/>
            <person name="Ray D.A."/>
            <person name="Kube M."/>
            <person name="Reinhardt R."/>
            <person name="Pringle T.H."/>
            <person name="Taylor J."/>
            <person name="Jones R.C."/>
            <person name="Nixon B."/>
            <person name="Dacheux J.L."/>
            <person name="Niwa H."/>
            <person name="Sekita Y."/>
            <person name="Huang X."/>
            <person name="Stark A."/>
            <person name="Kheradpour P."/>
            <person name="Kellis M."/>
            <person name="Flicek P."/>
            <person name="Chen Y."/>
            <person name="Webber C."/>
            <person name="Hardison R."/>
            <person name="Nelson J."/>
            <person name="Hallsworth-Pepin K."/>
            <person name="Delehaunty K."/>
            <person name="Markovic C."/>
            <person name="Minx P."/>
            <person name="Feng Y."/>
            <person name="Kremitzki C."/>
            <person name="Mitreva M."/>
            <person name="Glasscock J."/>
            <person name="Wylie T."/>
            <person name="Wohldmann P."/>
            <person name="Thiru P."/>
            <person name="Nhan M.N."/>
            <person name="Pohl C.S."/>
            <person name="Smith S.M."/>
            <person name="Hou S."/>
            <person name="Nefedov M."/>
            <person name="de Jong P.J."/>
            <person name="Renfree M.B."/>
            <person name="Mardis E.R."/>
            <person name="Wilson R.K."/>
        </authorList>
    </citation>
    <scope>NUCLEOTIDE SEQUENCE [LARGE SCALE GENOMIC DNA]</scope>
    <source>
        <strain evidence="6 7">Glennie</strain>
    </source>
</reference>
<dbReference type="PANTHER" id="PTHR22710:SF2">
    <property type="entry name" value="X-RAY RADIATION RESISTANCE-ASSOCIATED PROTEIN 1"/>
    <property type="match status" value="1"/>
</dbReference>
<dbReference type="InterPro" id="IPR001611">
    <property type="entry name" value="Leu-rich_rpt"/>
</dbReference>
<evidence type="ECO:0000256" key="1">
    <source>
        <dbReference type="ARBA" id="ARBA00004496"/>
    </source>
</evidence>
<dbReference type="PANTHER" id="PTHR22710">
    <property type="entry name" value="X-RAY RADIATION RESISTANCE ASSOCIATED PROTEIN 1 XRRA1"/>
    <property type="match status" value="1"/>
</dbReference>
<dbReference type="Proteomes" id="UP000002279">
    <property type="component" value="Chromosome 2"/>
</dbReference>
<proteinExistence type="predicted"/>
<feature type="compositionally biased region" description="Basic and acidic residues" evidence="5">
    <location>
        <begin position="322"/>
        <end position="343"/>
    </location>
</feature>